<evidence type="ECO:0000256" key="1">
    <source>
        <dbReference type="SAM" id="MobiDB-lite"/>
    </source>
</evidence>
<organism evidence="2 3">
    <name type="scientific">Pleurodeles waltl</name>
    <name type="common">Iberian ribbed newt</name>
    <dbReference type="NCBI Taxonomy" id="8319"/>
    <lineage>
        <taxon>Eukaryota</taxon>
        <taxon>Metazoa</taxon>
        <taxon>Chordata</taxon>
        <taxon>Craniata</taxon>
        <taxon>Vertebrata</taxon>
        <taxon>Euteleostomi</taxon>
        <taxon>Amphibia</taxon>
        <taxon>Batrachia</taxon>
        <taxon>Caudata</taxon>
        <taxon>Salamandroidea</taxon>
        <taxon>Salamandridae</taxon>
        <taxon>Pleurodelinae</taxon>
        <taxon>Pleurodeles</taxon>
    </lineage>
</organism>
<evidence type="ECO:0000313" key="3">
    <source>
        <dbReference type="Proteomes" id="UP001066276"/>
    </source>
</evidence>
<protein>
    <submittedName>
        <fullName evidence="2">Uncharacterized protein</fullName>
    </submittedName>
</protein>
<gene>
    <name evidence="2" type="ORF">NDU88_002577</name>
</gene>
<sequence>MVSSWCLVSPQARDRVVPGPLPGQRPPFLPVRYLPGRRLQDPQGPCLQSLLRSRSRARVGAPSAPHILGGGKPADDLLGRGGDPRFVANV</sequence>
<keyword evidence="3" id="KW-1185">Reference proteome</keyword>
<dbReference type="AlphaFoldDB" id="A0AAV7UBH5"/>
<comment type="caution">
    <text evidence="2">The sequence shown here is derived from an EMBL/GenBank/DDBJ whole genome shotgun (WGS) entry which is preliminary data.</text>
</comment>
<evidence type="ECO:0000313" key="2">
    <source>
        <dbReference type="EMBL" id="KAJ1185790.1"/>
    </source>
</evidence>
<name>A0AAV7UBH5_PLEWA</name>
<feature type="region of interest" description="Disordered" evidence="1">
    <location>
        <begin position="58"/>
        <end position="90"/>
    </location>
</feature>
<proteinExistence type="predicted"/>
<dbReference type="Proteomes" id="UP001066276">
    <property type="component" value="Chromosome 3_1"/>
</dbReference>
<accession>A0AAV7UBH5</accession>
<dbReference type="EMBL" id="JANPWB010000005">
    <property type="protein sequence ID" value="KAJ1185790.1"/>
    <property type="molecule type" value="Genomic_DNA"/>
</dbReference>
<reference evidence="2" key="1">
    <citation type="journal article" date="2022" name="bioRxiv">
        <title>Sequencing and chromosome-scale assembly of the giantPleurodeles waltlgenome.</title>
        <authorList>
            <person name="Brown T."/>
            <person name="Elewa A."/>
            <person name="Iarovenko S."/>
            <person name="Subramanian E."/>
            <person name="Araus A.J."/>
            <person name="Petzold A."/>
            <person name="Susuki M."/>
            <person name="Suzuki K.-i.T."/>
            <person name="Hayashi T."/>
            <person name="Toyoda A."/>
            <person name="Oliveira C."/>
            <person name="Osipova E."/>
            <person name="Leigh N.D."/>
            <person name="Simon A."/>
            <person name="Yun M.H."/>
        </authorList>
    </citation>
    <scope>NUCLEOTIDE SEQUENCE</scope>
    <source>
        <strain evidence="2">20211129_DDA</strain>
        <tissue evidence="2">Liver</tissue>
    </source>
</reference>